<accession>A0A0S7WV07</accession>
<feature type="domain" description="Organic solvent tolerance-like N-terminal" evidence="2">
    <location>
        <begin position="185"/>
        <end position="257"/>
    </location>
</feature>
<dbReference type="PANTHER" id="PTHR30189:SF1">
    <property type="entry name" value="LPS-ASSEMBLY PROTEIN LPTD"/>
    <property type="match status" value="1"/>
</dbReference>
<dbReference type="AlphaFoldDB" id="A0A0S7WV07"/>
<name>A0A0S7WV07_UNCT6</name>
<evidence type="ECO:0000256" key="1">
    <source>
        <dbReference type="ARBA" id="ARBA00023237"/>
    </source>
</evidence>
<evidence type="ECO:0000259" key="2">
    <source>
        <dbReference type="Pfam" id="PF03968"/>
    </source>
</evidence>
<gene>
    <name evidence="4" type="ORF">AMJ39_02385</name>
</gene>
<keyword evidence="1" id="KW-0998">Cell outer membrane</keyword>
<dbReference type="InterPro" id="IPR005653">
    <property type="entry name" value="OstA-like_N"/>
</dbReference>
<evidence type="ECO:0000259" key="3">
    <source>
        <dbReference type="Pfam" id="PF13100"/>
    </source>
</evidence>
<dbReference type="EMBL" id="LIZS01000009">
    <property type="protein sequence ID" value="KPJ53947.1"/>
    <property type="molecule type" value="Genomic_DNA"/>
</dbReference>
<dbReference type="Proteomes" id="UP000052008">
    <property type="component" value="Unassembled WGS sequence"/>
</dbReference>
<dbReference type="GO" id="GO:0009279">
    <property type="term" value="C:cell outer membrane"/>
    <property type="evidence" value="ECO:0007669"/>
    <property type="project" value="TreeGrafter"/>
</dbReference>
<dbReference type="Pfam" id="PF13100">
    <property type="entry name" value="OstA_2"/>
    <property type="match status" value="1"/>
</dbReference>
<evidence type="ECO:0000313" key="4">
    <source>
        <dbReference type="EMBL" id="KPJ53947.1"/>
    </source>
</evidence>
<dbReference type="PANTHER" id="PTHR30189">
    <property type="entry name" value="LPS-ASSEMBLY PROTEIN"/>
    <property type="match status" value="1"/>
</dbReference>
<keyword evidence="1" id="KW-0472">Membrane</keyword>
<dbReference type="PATRIC" id="fig|1703770.3.peg.924"/>
<feature type="domain" description="Organic solvent tolerance-like N-terminal" evidence="3">
    <location>
        <begin position="39"/>
        <end position="171"/>
    </location>
</feature>
<organism evidence="4 5">
    <name type="scientific">candidate division TA06 bacterium DG_24</name>
    <dbReference type="NCBI Taxonomy" id="1703770"/>
    <lineage>
        <taxon>Bacteria</taxon>
        <taxon>Bacteria division TA06</taxon>
    </lineage>
</organism>
<dbReference type="STRING" id="1703770.AMJ39_02385"/>
<sequence>MSEVRLHLLLSIGLVLLCLGGASVVGEEPFAEGREEPYVVTADRVDLEVIEEKTITHLTGNVVVTHGEAVLTGDEATAYEESALARIRGNVKLVDQGVIFTGRQGIYARDERRAELLDEVVIVDREKTITADRVTYLRDTRMATAYGDVCISNSEREATVCGGHGTYDFASAHGMMDQSPRIVLTRGRPTVIEAERAEVFDDENIAVATGSVVVERERVEARCDRLTYYSSEERAVLEGHPVVKEGANWLRGNTIELIFAENVLTEAHVIGSARCSHEAEGGGLNEVEGDSIRVTFESESATRMVVGGQARGIYRLPQGEEQPEG</sequence>
<dbReference type="GO" id="GO:1990351">
    <property type="term" value="C:transporter complex"/>
    <property type="evidence" value="ECO:0007669"/>
    <property type="project" value="TreeGrafter"/>
</dbReference>
<dbReference type="InterPro" id="IPR050218">
    <property type="entry name" value="LptD"/>
</dbReference>
<dbReference type="Gene3D" id="2.60.450.10">
    <property type="entry name" value="Lipopolysaccharide (LPS) transport protein A like domain"/>
    <property type="match status" value="2"/>
</dbReference>
<reference evidence="4 5" key="1">
    <citation type="journal article" date="2015" name="Microbiome">
        <title>Genomic resolution of linkages in carbon, nitrogen, and sulfur cycling among widespread estuary sediment bacteria.</title>
        <authorList>
            <person name="Baker B.J."/>
            <person name="Lazar C.S."/>
            <person name="Teske A.P."/>
            <person name="Dick G.J."/>
        </authorList>
    </citation>
    <scope>NUCLEOTIDE SEQUENCE [LARGE SCALE GENOMIC DNA]</scope>
    <source>
        <strain evidence="4">DG_24</strain>
    </source>
</reference>
<dbReference type="Pfam" id="PF03968">
    <property type="entry name" value="LptD_N"/>
    <property type="match status" value="1"/>
</dbReference>
<evidence type="ECO:0000313" key="5">
    <source>
        <dbReference type="Proteomes" id="UP000052008"/>
    </source>
</evidence>
<comment type="caution">
    <text evidence="4">The sequence shown here is derived from an EMBL/GenBank/DDBJ whole genome shotgun (WGS) entry which is preliminary data.</text>
</comment>
<protein>
    <recommendedName>
        <fullName evidence="2 3">Organic solvent tolerance-like N-terminal domain-containing protein</fullName>
    </recommendedName>
</protein>
<proteinExistence type="predicted"/>